<name>I4ES08_MODI5</name>
<dbReference type="EMBL" id="FO203431">
    <property type="protein sequence ID" value="CCH86171.1"/>
    <property type="molecule type" value="Genomic_DNA"/>
</dbReference>
<reference evidence="2 3" key="1">
    <citation type="journal article" date="2012" name="J. Bacteriol.">
        <title>Genome Sequence of Radiation-Resistant Modestobacter marinus Strain BC501, a Representative Actinobacterium That Thrives on Calcareous Stone Surfaces.</title>
        <authorList>
            <person name="Normand P."/>
            <person name="Gury J."/>
            <person name="Pujic P."/>
            <person name="Chouaia B."/>
            <person name="Crotti E."/>
            <person name="Brusetti L."/>
            <person name="Daffonchio D."/>
            <person name="Vacherie B."/>
            <person name="Barbe V."/>
            <person name="Medigue C."/>
            <person name="Calteau A."/>
            <person name="Ghodhbane-Gtari F."/>
            <person name="Essoussi I."/>
            <person name="Nouioui I."/>
            <person name="Abbassi-Ghozzi I."/>
            <person name="Gtari M."/>
        </authorList>
    </citation>
    <scope>NUCLEOTIDE SEQUENCE [LARGE SCALE GENOMIC DNA]</scope>
    <source>
        <strain evidence="3">BC 501</strain>
    </source>
</reference>
<dbReference type="OrthoDB" id="5177648at2"/>
<dbReference type="KEGG" id="mmar:MODMU_0718"/>
<dbReference type="HOGENOM" id="CLU_1064834_0_0_11"/>
<evidence type="ECO:0000313" key="3">
    <source>
        <dbReference type="Proteomes" id="UP000006461"/>
    </source>
</evidence>
<evidence type="ECO:0000313" key="2">
    <source>
        <dbReference type="EMBL" id="CCH86171.1"/>
    </source>
</evidence>
<proteinExistence type="predicted"/>
<dbReference type="Proteomes" id="UP000006461">
    <property type="component" value="Chromosome"/>
</dbReference>
<dbReference type="InterPro" id="IPR016181">
    <property type="entry name" value="Acyl_CoA_acyltransferase"/>
</dbReference>
<sequence length="261" mass="27487">MGTAPPPAPGGPVHPQLFGTSSLAPPDRGLRLVVADTAAEVAAAQALEAEVFLDSFDNTPEVMEQEYGHYADRSRYVVVLDDSDGSALGMMRLIVPDAAGELKTLTDVAGPPWQVSVPDSLRSAGLADRVVWDVATLAVARGHRSGAGRGEVTLALCHGLYRFSRLSGVEGWVTVLDDRVLRLLRVMGVPWTVMPGAGSEYYLGSPASTPCVCLLDDIAPNMRARRPDVAPVMLDGELPTISATPADLAAGRGERVGVTYG</sequence>
<dbReference type="Gene3D" id="3.40.630.30">
    <property type="match status" value="1"/>
</dbReference>
<evidence type="ECO:0000256" key="1">
    <source>
        <dbReference type="SAM" id="MobiDB-lite"/>
    </source>
</evidence>
<accession>I4ES08</accession>
<keyword evidence="3" id="KW-1185">Reference proteome</keyword>
<protein>
    <submittedName>
        <fullName evidence="2">Uncharacterized protein</fullName>
    </submittedName>
</protein>
<organism evidence="2 3">
    <name type="scientific">Modestobacter italicus (strain DSM 44449 / CECT 9708 / BC 501)</name>
    <dbReference type="NCBI Taxonomy" id="2732864"/>
    <lineage>
        <taxon>Bacteria</taxon>
        <taxon>Bacillati</taxon>
        <taxon>Actinomycetota</taxon>
        <taxon>Actinomycetes</taxon>
        <taxon>Geodermatophilales</taxon>
        <taxon>Geodermatophilaceae</taxon>
        <taxon>Modestobacter</taxon>
    </lineage>
</organism>
<gene>
    <name evidence="2" type="ordered locus">MODMU_0718</name>
</gene>
<feature type="compositionally biased region" description="Pro residues" evidence="1">
    <location>
        <begin position="1"/>
        <end position="12"/>
    </location>
</feature>
<dbReference type="STRING" id="477641.MODMU_0718"/>
<dbReference type="eggNOG" id="COG3916">
    <property type="taxonomic scope" value="Bacteria"/>
</dbReference>
<dbReference type="OMA" id="ECARRSH"/>
<dbReference type="SUPFAM" id="SSF55729">
    <property type="entry name" value="Acyl-CoA N-acyltransferases (Nat)"/>
    <property type="match status" value="1"/>
</dbReference>
<feature type="region of interest" description="Disordered" evidence="1">
    <location>
        <begin position="1"/>
        <end position="21"/>
    </location>
</feature>
<dbReference type="AlphaFoldDB" id="I4ES08"/>